<keyword evidence="1" id="KW-0812">Transmembrane</keyword>
<accession>A0A8H7YK54</accession>
<evidence type="ECO:0000256" key="1">
    <source>
        <dbReference type="SAM" id="Phobius"/>
    </source>
</evidence>
<reference evidence="2 3" key="1">
    <citation type="submission" date="2021-01" db="EMBL/GenBank/DDBJ databases">
        <title>Chromosome-level genome assembly of a human fungal pathogen reveals clustering of transcriptionally co-regulated genes.</title>
        <authorList>
            <person name="Voorhies M."/>
            <person name="Cohen S."/>
            <person name="Shea T.P."/>
            <person name="Petrus S."/>
            <person name="Munoz J.F."/>
            <person name="Poplawski S."/>
            <person name="Goldman W.E."/>
            <person name="Michael T."/>
            <person name="Cuomo C.A."/>
            <person name="Sil A."/>
            <person name="Beyhan S."/>
        </authorList>
    </citation>
    <scope>NUCLEOTIDE SEQUENCE [LARGE SCALE GENOMIC DNA]</scope>
    <source>
        <strain evidence="2 3">G184AR</strain>
    </source>
</reference>
<dbReference type="AlphaFoldDB" id="A0A8H7YK54"/>
<dbReference type="Proteomes" id="UP000670092">
    <property type="component" value="Unassembled WGS sequence"/>
</dbReference>
<gene>
    <name evidence="2" type="ORF">I7I52_08246</name>
</gene>
<feature type="transmembrane region" description="Helical" evidence="1">
    <location>
        <begin position="58"/>
        <end position="77"/>
    </location>
</feature>
<keyword evidence="1" id="KW-1133">Transmembrane helix</keyword>
<keyword evidence="1" id="KW-0472">Membrane</keyword>
<evidence type="ECO:0000313" key="2">
    <source>
        <dbReference type="EMBL" id="KAG5291044.1"/>
    </source>
</evidence>
<dbReference type="VEuPathDB" id="FungiDB:I7I52_08246"/>
<organism evidence="2 3">
    <name type="scientific">Ajellomyces capsulatus</name>
    <name type="common">Darling's disease fungus</name>
    <name type="synonym">Histoplasma capsulatum</name>
    <dbReference type="NCBI Taxonomy" id="5037"/>
    <lineage>
        <taxon>Eukaryota</taxon>
        <taxon>Fungi</taxon>
        <taxon>Dikarya</taxon>
        <taxon>Ascomycota</taxon>
        <taxon>Pezizomycotina</taxon>
        <taxon>Eurotiomycetes</taxon>
        <taxon>Eurotiomycetidae</taxon>
        <taxon>Onygenales</taxon>
        <taxon>Ajellomycetaceae</taxon>
        <taxon>Histoplasma</taxon>
    </lineage>
</organism>
<evidence type="ECO:0000313" key="3">
    <source>
        <dbReference type="Proteomes" id="UP000670092"/>
    </source>
</evidence>
<dbReference type="EMBL" id="JAEVHI010000005">
    <property type="protein sequence ID" value="KAG5291044.1"/>
    <property type="molecule type" value="Genomic_DNA"/>
</dbReference>
<comment type="caution">
    <text evidence="2">The sequence shown here is derived from an EMBL/GenBank/DDBJ whole genome shotgun (WGS) entry which is preliminary data.</text>
</comment>
<name>A0A8H7YK54_AJECA</name>
<sequence length="99" mass="10642">MLSSSSTLISKLNTCLHQLRISIATKESNPSRARGIEVLSSSSDLSKNSFSFFPISRANVVAAFSSLSTAAFVLAFARKTLKLSLLPPDEAVTPSVRLR</sequence>
<protein>
    <submittedName>
        <fullName evidence="2">Uncharacterized protein</fullName>
    </submittedName>
</protein>
<proteinExistence type="predicted"/>